<feature type="region of interest" description="Disordered" evidence="1">
    <location>
        <begin position="1"/>
        <end position="26"/>
    </location>
</feature>
<dbReference type="HOGENOM" id="CLU_2993960_0_0_11"/>
<dbReference type="Proteomes" id="UP000025229">
    <property type="component" value="Plasmid 3"/>
</dbReference>
<gene>
    <name evidence="2" type="ORF">RradSPS_3112</name>
</gene>
<keyword evidence="3" id="KW-1185">Reference proteome</keyword>
<reference evidence="2 3" key="1">
    <citation type="submission" date="2014-03" db="EMBL/GenBank/DDBJ databases">
        <title>Complete genome sequence of the Radio-Resistant Rubrobacter radiotolerans RSPS-4.</title>
        <authorList>
            <person name="Egas C.C."/>
            <person name="Barroso C.C."/>
            <person name="Froufe H.J.C."/>
            <person name="Pacheco J.J."/>
            <person name="Albuquerque L.L."/>
            <person name="da Costa M.M.S."/>
        </authorList>
    </citation>
    <scope>NUCLEOTIDE SEQUENCE [LARGE SCALE GENOMIC DNA]</scope>
    <source>
        <strain evidence="2 3">RSPS-4</strain>
        <plasmid evidence="2 3">3</plasmid>
    </source>
</reference>
<evidence type="ECO:0000256" key="1">
    <source>
        <dbReference type="SAM" id="MobiDB-lite"/>
    </source>
</evidence>
<evidence type="ECO:0000313" key="2">
    <source>
        <dbReference type="EMBL" id="AHY48395.1"/>
    </source>
</evidence>
<dbReference type="AlphaFoldDB" id="A0A023X8N5"/>
<accession>A0A023X8N5</accession>
<protein>
    <submittedName>
        <fullName evidence="2">Uncharacterized protein</fullName>
    </submittedName>
</protein>
<keyword evidence="2" id="KW-0614">Plasmid</keyword>
<name>A0A023X8N5_RUBRA</name>
<organism evidence="2 3">
    <name type="scientific">Rubrobacter radiotolerans</name>
    <name type="common">Arthrobacter radiotolerans</name>
    <dbReference type="NCBI Taxonomy" id="42256"/>
    <lineage>
        <taxon>Bacteria</taxon>
        <taxon>Bacillati</taxon>
        <taxon>Actinomycetota</taxon>
        <taxon>Rubrobacteria</taxon>
        <taxon>Rubrobacterales</taxon>
        <taxon>Rubrobacteraceae</taxon>
        <taxon>Rubrobacter</taxon>
    </lineage>
</organism>
<dbReference type="EMBL" id="CP007517">
    <property type="protein sequence ID" value="AHY48395.1"/>
    <property type="molecule type" value="Genomic_DNA"/>
</dbReference>
<geneLocation type="plasmid" evidence="2">
    <name>3</name>
</geneLocation>
<evidence type="ECO:0000313" key="3">
    <source>
        <dbReference type="Proteomes" id="UP000025229"/>
    </source>
</evidence>
<sequence>MTGPSCVARPADLRAASRAPDNRASHRRAVLSSLPVPRLRSARRRGSRLFSVLAFRW</sequence>
<dbReference type="KEGG" id="rrd:RradSPS_3112"/>
<proteinExistence type="predicted"/>